<proteinExistence type="predicted"/>
<name>A0ACC2XPA6_9TREE</name>
<protein>
    <submittedName>
        <fullName evidence="1">Uncharacterized protein</fullName>
    </submittedName>
</protein>
<sequence length="284" mass="30119">MSLSKFRQAWQRDSEWGRSVPVVPDDHVEPPRNTLTARFDGNHGSWMAPLGMAALVLCVLATVSTPLFPPMTVIEMAIKSDYPGGSGATQNVQIGLWGLCWDGEDGNCSKFRGVFSGFGGATASLPERFYPLIKFVTDNLRFVFVDLQYLGLADAILAASDQAVELSVQTSKDVEAQNEKLNAFSDTLSDCNEDRTLPTYTLAPSSGEIAMSGKACDNTVAPSTLSTEQPQVTPMVTPGLNAATSEGTLPPLAEESHASAADPTDDAAGVPSSPSKASITRITT</sequence>
<keyword evidence="2" id="KW-1185">Reference proteome</keyword>
<dbReference type="Proteomes" id="UP001234202">
    <property type="component" value="Unassembled WGS sequence"/>
</dbReference>
<evidence type="ECO:0000313" key="1">
    <source>
        <dbReference type="EMBL" id="KAJ9124856.1"/>
    </source>
</evidence>
<organism evidence="1 2">
    <name type="scientific">Naganishia onofrii</name>
    <dbReference type="NCBI Taxonomy" id="1851511"/>
    <lineage>
        <taxon>Eukaryota</taxon>
        <taxon>Fungi</taxon>
        <taxon>Dikarya</taxon>
        <taxon>Basidiomycota</taxon>
        <taxon>Agaricomycotina</taxon>
        <taxon>Tremellomycetes</taxon>
        <taxon>Filobasidiales</taxon>
        <taxon>Filobasidiaceae</taxon>
        <taxon>Naganishia</taxon>
    </lineage>
</organism>
<evidence type="ECO:0000313" key="2">
    <source>
        <dbReference type="Proteomes" id="UP001234202"/>
    </source>
</evidence>
<gene>
    <name evidence="1" type="ORF">QFC24_002785</name>
</gene>
<comment type="caution">
    <text evidence="1">The sequence shown here is derived from an EMBL/GenBank/DDBJ whole genome shotgun (WGS) entry which is preliminary data.</text>
</comment>
<accession>A0ACC2XPA6</accession>
<dbReference type="EMBL" id="JASBWV010000008">
    <property type="protein sequence ID" value="KAJ9124856.1"/>
    <property type="molecule type" value="Genomic_DNA"/>
</dbReference>
<reference evidence="1" key="1">
    <citation type="submission" date="2023-04" db="EMBL/GenBank/DDBJ databases">
        <title>Draft Genome sequencing of Naganishia species isolated from polar environments using Oxford Nanopore Technology.</title>
        <authorList>
            <person name="Leo P."/>
            <person name="Venkateswaran K."/>
        </authorList>
    </citation>
    <scope>NUCLEOTIDE SEQUENCE</scope>
    <source>
        <strain evidence="1">DBVPG 5303</strain>
    </source>
</reference>